<dbReference type="InterPro" id="IPR028055">
    <property type="entry name" value="YidC/Oxa/ALB_C"/>
</dbReference>
<keyword evidence="6 13" id="KW-0812">Transmembrane</keyword>
<evidence type="ECO:0000256" key="1">
    <source>
        <dbReference type="ARBA" id="ARBA00004429"/>
    </source>
</evidence>
<comment type="caution">
    <text evidence="16">The sequence shown here is derived from an EMBL/GenBank/DDBJ whole genome shotgun (WGS) entry which is preliminary data.</text>
</comment>
<dbReference type="InterPro" id="IPR038221">
    <property type="entry name" value="YidC_periplasmic_sf"/>
</dbReference>
<evidence type="ECO:0000256" key="6">
    <source>
        <dbReference type="ARBA" id="ARBA00022692"/>
    </source>
</evidence>
<feature type="transmembrane region" description="Helical" evidence="13">
    <location>
        <begin position="473"/>
        <end position="494"/>
    </location>
</feature>
<dbReference type="InterPro" id="IPR001708">
    <property type="entry name" value="YidC/ALB3/OXA1/COX18"/>
</dbReference>
<dbReference type="Proteomes" id="UP001171111">
    <property type="component" value="Unassembled WGS sequence"/>
</dbReference>
<dbReference type="PRINTS" id="PR01900">
    <property type="entry name" value="YIDCPROTEIN"/>
</dbReference>
<dbReference type="PANTHER" id="PTHR12428">
    <property type="entry name" value="OXA1"/>
    <property type="match status" value="1"/>
</dbReference>
<comment type="subunit">
    <text evidence="13">Interacts with the Sec translocase complex via SecD. Specifically interacts with transmembrane segments of nascent integral membrane proteins during membrane integration.</text>
</comment>
<feature type="transmembrane region" description="Helical" evidence="13">
    <location>
        <begin position="393"/>
        <end position="416"/>
    </location>
</feature>
<evidence type="ECO:0000256" key="5">
    <source>
        <dbReference type="ARBA" id="ARBA00022475"/>
    </source>
</evidence>
<dbReference type="InterPro" id="IPR028053">
    <property type="entry name" value="Membr_insert_YidC_N"/>
</dbReference>
<comment type="subcellular location">
    <subcellularLocation>
        <location evidence="1">Cell inner membrane</location>
        <topology evidence="1">Multi-pass membrane protein</topology>
    </subcellularLocation>
    <subcellularLocation>
        <location evidence="13">Cell membrane</location>
        <topology evidence="13">Multi-pass membrane protein</topology>
    </subcellularLocation>
</comment>
<evidence type="ECO:0000256" key="11">
    <source>
        <dbReference type="ARBA" id="ARBA00033245"/>
    </source>
</evidence>
<keyword evidence="10 13" id="KW-0143">Chaperone</keyword>
<feature type="transmembrane region" description="Helical" evidence="13">
    <location>
        <begin position="12"/>
        <end position="30"/>
    </location>
</feature>
<dbReference type="CDD" id="cd20070">
    <property type="entry name" value="5TM_YidC_Alb3"/>
    <property type="match status" value="1"/>
</dbReference>
<dbReference type="CDD" id="cd19960">
    <property type="entry name" value="YidC_peri"/>
    <property type="match status" value="1"/>
</dbReference>
<feature type="transmembrane region" description="Helical" evidence="13">
    <location>
        <begin position="436"/>
        <end position="453"/>
    </location>
</feature>
<evidence type="ECO:0000256" key="4">
    <source>
        <dbReference type="ARBA" id="ARBA00022448"/>
    </source>
</evidence>
<gene>
    <name evidence="13 16" type="primary">yidC</name>
    <name evidence="16" type="ORF">Q2362_03585</name>
</gene>
<sequence length="527" mass="59543">MQVFSNMTTQTRLLIATVLSVAFFIAYDFYFMPKKQLENNASINASNAAPALKEGILDPNDASNLVKAPITKDQKAILAHINTSEFNATIDELGRISSFMLNNAKFVNEDGSHIELISKDPMPLEVRFSDTALNELAFKTPYKIEQIEPKNGGIFEAILTQELGAKSISKHLTFYANGSYDLSVKSNSDFFITPGHRPDVLADGYTVHGVMLRKSDDSLDIIEDGDAKGDETYNNIDLISSADRYYTSLIYDKERKLNVFIQNSKDENTLAFVRSSGELKLKGYIGAKEKKVLTSIEPSLADAVEYGWFTFIARPVFDFLSWLYGYFGNWGWAIIVLTIVIRIILFPLTYKGMVSMNKLKDIAPKMKEIQEKYKGDPAKLNAHMMELYKKSGANPMGGCLPILLQIPIFFAIYRVLLNAIELKGAQWALWINDLAIKDPYFILPILMGVAMYLQQRITPTTFSDPMQQKIMRWLPAIFTLFFITFPAGLTLYWFTNNVCSLLQQIVVNKLFARHKAEEIAAHHKGEK</sequence>
<comment type="function">
    <text evidence="13">Required for the insertion and/or proper folding and/or complex formation of integral membrane proteins into the membrane. Involved in integration of membrane proteins that insert both dependently and independently of the Sec translocase complex, as well as at least some lipoproteins. Aids folding of multispanning membrane proteins.</text>
</comment>
<reference evidence="16 17" key="1">
    <citation type="submission" date="2023-06" db="EMBL/GenBank/DDBJ databases">
        <title>Campylobacter magnum sp. nov., isolated from cecal contents of domestic pigs (Sus scrofa domesticus).</title>
        <authorList>
            <person name="Papic B."/>
            <person name="Gruntar I."/>
        </authorList>
    </citation>
    <scope>NUCLEOTIDE SEQUENCE [LARGE SCALE GENOMIC DNA]</scope>
    <source>
        <strain evidence="17">34484-21</strain>
    </source>
</reference>
<dbReference type="PRINTS" id="PR00701">
    <property type="entry name" value="60KDINNERMP"/>
</dbReference>
<dbReference type="InterPro" id="IPR047196">
    <property type="entry name" value="YidC_ALB_C"/>
</dbReference>
<keyword evidence="17" id="KW-1185">Reference proteome</keyword>
<dbReference type="InterPro" id="IPR019998">
    <property type="entry name" value="Membr_insert_YidC"/>
</dbReference>
<evidence type="ECO:0000256" key="9">
    <source>
        <dbReference type="ARBA" id="ARBA00023136"/>
    </source>
</evidence>
<keyword evidence="5 13" id="KW-1003">Cell membrane</keyword>
<evidence type="ECO:0000256" key="10">
    <source>
        <dbReference type="ARBA" id="ARBA00023186"/>
    </source>
</evidence>
<keyword evidence="4 13" id="KW-0813">Transport</keyword>
<dbReference type="NCBIfam" id="TIGR03592">
    <property type="entry name" value="yidC_oxa1_cterm"/>
    <property type="match status" value="1"/>
</dbReference>
<evidence type="ECO:0000313" key="16">
    <source>
        <dbReference type="EMBL" id="MDO2409182.1"/>
    </source>
</evidence>
<evidence type="ECO:0000256" key="8">
    <source>
        <dbReference type="ARBA" id="ARBA00022989"/>
    </source>
</evidence>
<evidence type="ECO:0000259" key="15">
    <source>
        <dbReference type="Pfam" id="PF14849"/>
    </source>
</evidence>
<name>A0ABT8TBE4_9BACT</name>
<organism evidence="16 17">
    <name type="scientific">Campylobacter magnus</name>
    <dbReference type="NCBI Taxonomy" id="3026462"/>
    <lineage>
        <taxon>Bacteria</taxon>
        <taxon>Pseudomonadati</taxon>
        <taxon>Campylobacterota</taxon>
        <taxon>Epsilonproteobacteria</taxon>
        <taxon>Campylobacterales</taxon>
        <taxon>Campylobacteraceae</taxon>
        <taxon>Campylobacter</taxon>
    </lineage>
</organism>
<dbReference type="Pfam" id="PF14849">
    <property type="entry name" value="YidC_periplas"/>
    <property type="match status" value="1"/>
</dbReference>
<comment type="similarity">
    <text evidence="2 13">Belongs to the OXA1/ALB3/YidC family. Type 1 subfamily.</text>
</comment>
<dbReference type="NCBIfam" id="NF002357">
    <property type="entry name" value="PRK01318.2-4"/>
    <property type="match status" value="1"/>
</dbReference>
<evidence type="ECO:0000256" key="13">
    <source>
        <dbReference type="HAMAP-Rule" id="MF_01810"/>
    </source>
</evidence>
<proteinExistence type="inferred from homology"/>
<evidence type="ECO:0000256" key="2">
    <source>
        <dbReference type="ARBA" id="ARBA00010527"/>
    </source>
</evidence>
<evidence type="ECO:0000313" key="17">
    <source>
        <dbReference type="Proteomes" id="UP001171111"/>
    </source>
</evidence>
<keyword evidence="8 13" id="KW-1133">Transmembrane helix</keyword>
<accession>A0ABT8TBE4</accession>
<dbReference type="Pfam" id="PF02096">
    <property type="entry name" value="60KD_IMP"/>
    <property type="match status" value="1"/>
</dbReference>
<protein>
    <recommendedName>
        <fullName evidence="3 13">Membrane protein insertase YidC</fullName>
    </recommendedName>
    <alternativeName>
        <fullName evidence="12 13">Foldase YidC</fullName>
    </alternativeName>
    <alternativeName>
        <fullName evidence="11 13">Membrane integrase YidC</fullName>
    </alternativeName>
    <alternativeName>
        <fullName evidence="13">Membrane protein YidC</fullName>
    </alternativeName>
</protein>
<dbReference type="HAMAP" id="MF_01810">
    <property type="entry name" value="YidC_type1"/>
    <property type="match status" value="1"/>
</dbReference>
<evidence type="ECO:0000259" key="14">
    <source>
        <dbReference type="Pfam" id="PF02096"/>
    </source>
</evidence>
<dbReference type="Gene3D" id="2.70.98.90">
    <property type="match status" value="1"/>
</dbReference>
<evidence type="ECO:0000256" key="3">
    <source>
        <dbReference type="ARBA" id="ARBA00015325"/>
    </source>
</evidence>
<evidence type="ECO:0000256" key="12">
    <source>
        <dbReference type="ARBA" id="ARBA00033342"/>
    </source>
</evidence>
<feature type="transmembrane region" description="Helical" evidence="13">
    <location>
        <begin position="330"/>
        <end position="350"/>
    </location>
</feature>
<feature type="domain" description="Membrane insertase YidC N-terminal" evidence="15">
    <location>
        <begin position="272"/>
        <end position="317"/>
    </location>
</feature>
<dbReference type="NCBIfam" id="TIGR03593">
    <property type="entry name" value="yidC_nterm"/>
    <property type="match status" value="1"/>
</dbReference>
<evidence type="ECO:0000256" key="7">
    <source>
        <dbReference type="ARBA" id="ARBA00022927"/>
    </source>
</evidence>
<dbReference type="EMBL" id="JAULJQ010000003">
    <property type="protein sequence ID" value="MDO2409182.1"/>
    <property type="molecule type" value="Genomic_DNA"/>
</dbReference>
<keyword evidence="9 13" id="KW-0472">Membrane</keyword>
<keyword evidence="7 13" id="KW-0653">Protein transport</keyword>
<feature type="domain" description="Membrane insertase YidC/Oxa/ALB C-terminal" evidence="14">
    <location>
        <begin position="330"/>
        <end position="509"/>
    </location>
</feature>
<dbReference type="PANTHER" id="PTHR12428:SF65">
    <property type="entry name" value="CYTOCHROME C OXIDASE ASSEMBLY PROTEIN COX18, MITOCHONDRIAL"/>
    <property type="match status" value="1"/>
</dbReference>